<proteinExistence type="inferred from homology"/>
<evidence type="ECO:0000313" key="6">
    <source>
        <dbReference type="EMBL" id="CAD7240239.1"/>
    </source>
</evidence>
<feature type="region of interest" description="Disordered" evidence="4">
    <location>
        <begin position="642"/>
        <end position="701"/>
    </location>
</feature>
<feature type="compositionally biased region" description="Basic and acidic residues" evidence="4">
    <location>
        <begin position="645"/>
        <end position="659"/>
    </location>
</feature>
<comment type="subcellular location">
    <subcellularLocation>
        <location evidence="1">Nucleus</location>
    </subcellularLocation>
</comment>
<dbReference type="Pfam" id="PF15784">
    <property type="entry name" value="GPS2_interact"/>
    <property type="match status" value="1"/>
</dbReference>
<dbReference type="GO" id="GO:0006357">
    <property type="term" value="P:regulation of transcription by RNA polymerase II"/>
    <property type="evidence" value="ECO:0007669"/>
    <property type="project" value="TreeGrafter"/>
</dbReference>
<evidence type="ECO:0000313" key="7">
    <source>
        <dbReference type="Proteomes" id="UP000677054"/>
    </source>
</evidence>
<dbReference type="AlphaFoldDB" id="A0A7R8X5Q6"/>
<dbReference type="GO" id="GO:0000785">
    <property type="term" value="C:chromatin"/>
    <property type="evidence" value="ECO:0007669"/>
    <property type="project" value="TreeGrafter"/>
</dbReference>
<feature type="compositionally biased region" description="Polar residues" evidence="4">
    <location>
        <begin position="662"/>
        <end position="676"/>
    </location>
</feature>
<feature type="compositionally biased region" description="Polar residues" evidence="4">
    <location>
        <begin position="218"/>
        <end position="231"/>
    </location>
</feature>
<dbReference type="InterPro" id="IPR009057">
    <property type="entry name" value="Homeodomain-like_sf"/>
</dbReference>
<comment type="similarity">
    <text evidence="2">Belongs to the N-CoR nuclear receptor corepressors family.</text>
</comment>
<feature type="domain" description="SANT" evidence="5">
    <location>
        <begin position="515"/>
        <end position="563"/>
    </location>
</feature>
<feature type="region of interest" description="Disordered" evidence="4">
    <location>
        <begin position="214"/>
        <end position="235"/>
    </location>
</feature>
<dbReference type="InterPro" id="IPR017884">
    <property type="entry name" value="SANT_dom"/>
</dbReference>
<sequence>MRTDTGLHVRDHDGGGGCSAGLRPNLDCLGHESLGFGLKLLNPMHFVTYTPAFLGCRILRWSYAGYKTGSAIVSVPGSSAFNPICVVWNEVGGDRSGVRSKYLGSMARGSSLLHPLDYVDHPRGPGPGFPPVSPYRAYHDVLPHHRSYLEREGGLATSCTGTGTSGTGNESTLGGGGPAPKKIRLGMGVGALGLGLGLGVLDAKPELRQPLRVDVDSPQASSASAAGTLSQGLDRKELQYQPQVEAISPTLPGESMLDESLRSTKEDLLQRINKVDRDIAVVESQIAKTTKKQQELEEAAKRGDKDHEEETPKESKHQSIAQVIYAENRRRAQQSYEKLTKLGPSLDLPLYMQPSDVPVYQENKRTHAAFKPRLMKFLAREQEEKRERDQYLVDTYSHLMKIWLKKTEKIENSLKRKTRDAKFREHFEKVFPELKKQREDKERFSRMGARVKSDADMEEIKDFLQEKEMEERKMRQLAVIPPAVVTLKERRRHINNQNGFTEDPLAIYKERQWISVWSDAEKELFKERYLQHQKQFGIVASYLERKTVNDCVQYYYLSKKKETYKQLLRKSRARNRARAVGKPGTATGHPAQTVLDTVGGVTTRGSMQREQMAIATSSSHAQAHASAMSEVQVPRTESMAVSVSDEVHDSSRVEEKVKAEPSATQYEQISNESTSLEGEIMGKNQKARTKGHIDTDSSDDDLDYDRCPTVFYSRSKLFQNLI</sequence>
<dbReference type="SMART" id="SM00717">
    <property type="entry name" value="SANT"/>
    <property type="match status" value="1"/>
</dbReference>
<dbReference type="Gene3D" id="1.20.5.430">
    <property type="match status" value="1"/>
</dbReference>
<keyword evidence="7" id="KW-1185">Reference proteome</keyword>
<dbReference type="InterPro" id="IPR031557">
    <property type="entry name" value="N-CoR_GPS2_interact"/>
</dbReference>
<dbReference type="SUPFAM" id="SSF46689">
    <property type="entry name" value="Homeodomain-like"/>
    <property type="match status" value="1"/>
</dbReference>
<feature type="region of interest" description="Disordered" evidence="4">
    <location>
        <begin position="573"/>
        <end position="592"/>
    </location>
</feature>
<dbReference type="InterPro" id="IPR051571">
    <property type="entry name" value="N-CoR_corepressor"/>
</dbReference>
<dbReference type="PANTHER" id="PTHR13992:SF39">
    <property type="entry name" value="SMRTER, ISOFORM G"/>
    <property type="match status" value="1"/>
</dbReference>
<dbReference type="OrthoDB" id="10258692at2759"/>
<accession>A0A7R8X5Q6</accession>
<name>A0A7R8X5Q6_9CRUS</name>
<dbReference type="GO" id="GO:0005654">
    <property type="term" value="C:nucleoplasm"/>
    <property type="evidence" value="ECO:0007669"/>
    <property type="project" value="UniProtKB-ARBA"/>
</dbReference>
<evidence type="ECO:0000256" key="4">
    <source>
        <dbReference type="SAM" id="MobiDB-lite"/>
    </source>
</evidence>
<feature type="region of interest" description="Disordered" evidence="4">
    <location>
        <begin position="290"/>
        <end position="320"/>
    </location>
</feature>
<feature type="compositionally biased region" description="Basic and acidic residues" evidence="4">
    <location>
        <begin position="292"/>
        <end position="317"/>
    </location>
</feature>
<dbReference type="EMBL" id="LR899533">
    <property type="protein sequence ID" value="CAD7240239.1"/>
    <property type="molecule type" value="Genomic_DNA"/>
</dbReference>
<dbReference type="PROSITE" id="PS51293">
    <property type="entry name" value="SANT"/>
    <property type="match status" value="1"/>
</dbReference>
<dbReference type="InterPro" id="IPR001005">
    <property type="entry name" value="SANT/Myb"/>
</dbReference>
<evidence type="ECO:0000256" key="1">
    <source>
        <dbReference type="ARBA" id="ARBA00004123"/>
    </source>
</evidence>
<dbReference type="Gene3D" id="1.10.10.60">
    <property type="entry name" value="Homeodomain-like"/>
    <property type="match status" value="1"/>
</dbReference>
<evidence type="ECO:0000259" key="5">
    <source>
        <dbReference type="PROSITE" id="PS51293"/>
    </source>
</evidence>
<dbReference type="Proteomes" id="UP000677054">
    <property type="component" value="Unassembled WGS sequence"/>
</dbReference>
<evidence type="ECO:0000256" key="3">
    <source>
        <dbReference type="ARBA" id="ARBA00023054"/>
    </source>
</evidence>
<dbReference type="GO" id="GO:0032991">
    <property type="term" value="C:protein-containing complex"/>
    <property type="evidence" value="ECO:0007669"/>
    <property type="project" value="UniProtKB-ARBA"/>
</dbReference>
<organism evidence="6">
    <name type="scientific">Darwinula stevensoni</name>
    <dbReference type="NCBI Taxonomy" id="69355"/>
    <lineage>
        <taxon>Eukaryota</taxon>
        <taxon>Metazoa</taxon>
        <taxon>Ecdysozoa</taxon>
        <taxon>Arthropoda</taxon>
        <taxon>Crustacea</taxon>
        <taxon>Oligostraca</taxon>
        <taxon>Ostracoda</taxon>
        <taxon>Podocopa</taxon>
        <taxon>Podocopida</taxon>
        <taxon>Darwinulocopina</taxon>
        <taxon>Darwinuloidea</taxon>
        <taxon>Darwinulidae</taxon>
        <taxon>Darwinula</taxon>
    </lineage>
</organism>
<dbReference type="PANTHER" id="PTHR13992">
    <property type="entry name" value="NUCLEAR RECEPTOR CO-REPRESSOR RELATED NCOR"/>
    <property type="match status" value="1"/>
</dbReference>
<protein>
    <recommendedName>
        <fullName evidence="5">SANT domain-containing protein</fullName>
    </recommendedName>
</protein>
<gene>
    <name evidence="6" type="ORF">DSTB1V02_LOCUS268</name>
</gene>
<evidence type="ECO:0000256" key="2">
    <source>
        <dbReference type="ARBA" id="ARBA00010097"/>
    </source>
</evidence>
<reference evidence="6" key="1">
    <citation type="submission" date="2020-11" db="EMBL/GenBank/DDBJ databases">
        <authorList>
            <person name="Tran Van P."/>
        </authorList>
    </citation>
    <scope>NUCLEOTIDE SEQUENCE</scope>
</reference>
<dbReference type="CDD" id="cd00167">
    <property type="entry name" value="SANT"/>
    <property type="match status" value="1"/>
</dbReference>
<keyword evidence="3" id="KW-0175">Coiled coil</keyword>
<dbReference type="EMBL" id="CAJPEV010000016">
    <property type="protein sequence ID" value="CAG0878847.1"/>
    <property type="molecule type" value="Genomic_DNA"/>
</dbReference>